<sequence>MKKSFSPQQKATVALMALKGLRSTTQISSTFGVHATQINTWKKQAEESLERAFTDKRTKEGKTQEQLIKELYQLVGQRDHELAWLKKSLAPFDP</sequence>
<dbReference type="GO" id="GO:0004803">
    <property type="term" value="F:transposase activity"/>
    <property type="evidence" value="ECO:0007669"/>
    <property type="project" value="InterPro"/>
</dbReference>
<dbReference type="SUPFAM" id="SSF46689">
    <property type="entry name" value="Homeodomain-like"/>
    <property type="match status" value="1"/>
</dbReference>
<dbReference type="Pfam" id="PF01527">
    <property type="entry name" value="HTH_Tnp_1"/>
    <property type="match status" value="1"/>
</dbReference>
<dbReference type="InterPro" id="IPR009057">
    <property type="entry name" value="Homeodomain-like_sf"/>
</dbReference>
<evidence type="ECO:0000313" key="2">
    <source>
        <dbReference type="Proteomes" id="UP000182753"/>
    </source>
</evidence>
<dbReference type="InterPro" id="IPR002514">
    <property type="entry name" value="Transposase_8"/>
</dbReference>
<dbReference type="Proteomes" id="UP000182753">
    <property type="component" value="Unassembled WGS sequence"/>
</dbReference>
<accession>A0A1J4RSE4</accession>
<comment type="caution">
    <text evidence="1">The sequence shown here is derived from an EMBL/GenBank/DDBJ whole genome shotgun (WGS) entry which is preliminary data.</text>
</comment>
<evidence type="ECO:0000313" key="1">
    <source>
        <dbReference type="EMBL" id="OIN89944.1"/>
    </source>
</evidence>
<reference evidence="1 2" key="1">
    <citation type="journal article" date="2016" name="Environ. Microbiol.">
        <title>Genomic resolution of a cold subsurface aquifer community provides metabolic insights for novel microbes adapted to high CO concentrations.</title>
        <authorList>
            <person name="Probst A.J."/>
            <person name="Castelle C.J."/>
            <person name="Singh A."/>
            <person name="Brown C.T."/>
            <person name="Anantharaman K."/>
            <person name="Sharon I."/>
            <person name="Hug L.A."/>
            <person name="Burstein D."/>
            <person name="Emerson J.B."/>
            <person name="Thomas B.C."/>
            <person name="Banfield J.F."/>
        </authorList>
    </citation>
    <scope>NUCLEOTIDE SEQUENCE [LARGE SCALE GENOMIC DNA]</scope>
    <source>
        <strain evidence="1">CG1_02_42_45</strain>
    </source>
</reference>
<protein>
    <recommendedName>
        <fullName evidence="3">Transposase</fullName>
    </recommendedName>
</protein>
<evidence type="ECO:0008006" key="3">
    <source>
        <dbReference type="Google" id="ProtNLM"/>
    </source>
</evidence>
<gene>
    <name evidence="1" type="ORF">AUJ40_00900</name>
</gene>
<dbReference type="GO" id="GO:0006313">
    <property type="term" value="P:DNA transposition"/>
    <property type="evidence" value="ECO:0007669"/>
    <property type="project" value="InterPro"/>
</dbReference>
<name>A0A1J4RSE4_9BACT</name>
<dbReference type="AlphaFoldDB" id="A0A1J4RSE4"/>
<dbReference type="EMBL" id="MNUJ01000018">
    <property type="protein sequence ID" value="OIN89944.1"/>
    <property type="molecule type" value="Genomic_DNA"/>
</dbReference>
<dbReference type="GO" id="GO:0003677">
    <property type="term" value="F:DNA binding"/>
    <property type="evidence" value="ECO:0007669"/>
    <property type="project" value="InterPro"/>
</dbReference>
<proteinExistence type="predicted"/>
<organism evidence="1 2">
    <name type="scientific">Candidatus Berkelbacteria bacterium CG1_02_42_45</name>
    <dbReference type="NCBI Taxonomy" id="1805036"/>
    <lineage>
        <taxon>Bacteria</taxon>
        <taxon>Candidatus Berkelbacteria</taxon>
    </lineage>
</organism>